<dbReference type="EMBL" id="JAKRRY010000013">
    <property type="protein sequence ID" value="MCW8346646.1"/>
    <property type="molecule type" value="Genomic_DNA"/>
</dbReference>
<keyword evidence="3 7" id="KW-1003">Cell membrane</keyword>
<keyword evidence="7" id="KW-0975">Bacterial flagellum</keyword>
<dbReference type="InterPro" id="IPR036429">
    <property type="entry name" value="SpoA-like_sf"/>
</dbReference>
<feature type="domain" description="Flagellar motor switch protein FliN-like C-terminal" evidence="8">
    <location>
        <begin position="45"/>
        <end position="113"/>
    </location>
</feature>
<evidence type="ECO:0000256" key="3">
    <source>
        <dbReference type="ARBA" id="ARBA00022475"/>
    </source>
</evidence>
<keyword evidence="5 7" id="KW-0283">Flagellar rotation</keyword>
<accession>A0A9X3CNG5</accession>
<comment type="caution">
    <text evidence="9">The sequence shown here is derived from an EMBL/GenBank/DDBJ whole genome shotgun (WGS) entry which is preliminary data.</text>
</comment>
<dbReference type="PANTHER" id="PTHR43484:SF1">
    <property type="entry name" value="FLAGELLAR MOTOR SWITCH PROTEIN FLIN"/>
    <property type="match status" value="1"/>
</dbReference>
<dbReference type="PRINTS" id="PR00956">
    <property type="entry name" value="FLGMOTORFLIN"/>
</dbReference>
<comment type="function">
    <text evidence="7">FliN is one of three proteins (FliG, FliN, FliM) that form the rotor-mounted switch complex (C ring), located at the base of the basal body. This complex interacts with the CheY and CheZ chemotaxis proteins, in addition to contacting components of the motor that determine the direction of flagellar rotation.</text>
</comment>
<dbReference type="SUPFAM" id="SSF101801">
    <property type="entry name" value="Surface presentation of antigens (SPOA)"/>
    <property type="match status" value="1"/>
</dbReference>
<keyword evidence="9" id="KW-0966">Cell projection</keyword>
<dbReference type="InterPro" id="IPR001172">
    <property type="entry name" value="FliN_T3SS_HrcQb"/>
</dbReference>
<dbReference type="AlphaFoldDB" id="A0A9X3CNG5"/>
<proteinExistence type="inferred from homology"/>
<keyword evidence="6 7" id="KW-0472">Membrane</keyword>
<dbReference type="GO" id="GO:0071973">
    <property type="term" value="P:bacterial-type flagellum-dependent cell motility"/>
    <property type="evidence" value="ECO:0007669"/>
    <property type="project" value="UniProtKB-UniRule"/>
</dbReference>
<dbReference type="Proteomes" id="UP001155587">
    <property type="component" value="Unassembled WGS sequence"/>
</dbReference>
<evidence type="ECO:0000256" key="4">
    <source>
        <dbReference type="ARBA" id="ARBA00022500"/>
    </source>
</evidence>
<keyword evidence="9" id="KW-0282">Flagellum</keyword>
<organism evidence="9 10">
    <name type="scientific">Vibrio qingdaonensis</name>
    <dbReference type="NCBI Taxonomy" id="2829491"/>
    <lineage>
        <taxon>Bacteria</taxon>
        <taxon>Pseudomonadati</taxon>
        <taxon>Pseudomonadota</taxon>
        <taxon>Gammaproteobacteria</taxon>
        <taxon>Vibrionales</taxon>
        <taxon>Vibrionaceae</taxon>
        <taxon>Vibrio</taxon>
    </lineage>
</organism>
<dbReference type="GO" id="GO:0006935">
    <property type="term" value="P:chemotaxis"/>
    <property type="evidence" value="ECO:0007669"/>
    <property type="project" value="UniProtKB-KW"/>
</dbReference>
<evidence type="ECO:0000313" key="9">
    <source>
        <dbReference type="EMBL" id="MCW8346646.1"/>
    </source>
</evidence>
<protein>
    <recommendedName>
        <fullName evidence="2 7">Flagellar motor switch protein FliN</fullName>
    </recommendedName>
</protein>
<evidence type="ECO:0000313" key="10">
    <source>
        <dbReference type="Proteomes" id="UP001155587"/>
    </source>
</evidence>
<dbReference type="GO" id="GO:0003774">
    <property type="term" value="F:cytoskeletal motor activity"/>
    <property type="evidence" value="ECO:0007669"/>
    <property type="project" value="UniProtKB-UniRule"/>
</dbReference>
<dbReference type="InterPro" id="IPR001543">
    <property type="entry name" value="FliN-like_C"/>
</dbReference>
<keyword evidence="9" id="KW-0969">Cilium</keyword>
<comment type="similarity">
    <text evidence="1 7">Belongs to the FliN/MopA/SpaO family.</text>
</comment>
<evidence type="ECO:0000259" key="8">
    <source>
        <dbReference type="Pfam" id="PF01052"/>
    </source>
</evidence>
<reference evidence="9" key="1">
    <citation type="submission" date="2022-02" db="EMBL/GenBank/DDBJ databases">
        <title>Vibrio sp. nov, a new bacterium isolated from seawater.</title>
        <authorList>
            <person name="Yuan Y."/>
        </authorList>
    </citation>
    <scope>NUCLEOTIDE SEQUENCE</scope>
    <source>
        <strain evidence="9">ZSDZ65</strain>
    </source>
</reference>
<evidence type="ECO:0000256" key="7">
    <source>
        <dbReference type="RuleBase" id="RU362074"/>
    </source>
</evidence>
<dbReference type="InterPro" id="IPR051469">
    <property type="entry name" value="FliN/MopA/SpaO"/>
</dbReference>
<dbReference type="PANTHER" id="PTHR43484">
    <property type="match status" value="1"/>
</dbReference>
<dbReference type="InterPro" id="IPR012826">
    <property type="entry name" value="FliN"/>
</dbReference>
<evidence type="ECO:0000256" key="5">
    <source>
        <dbReference type="ARBA" id="ARBA00022779"/>
    </source>
</evidence>
<dbReference type="Gene3D" id="2.30.330.10">
    <property type="entry name" value="SpoA-like"/>
    <property type="match status" value="1"/>
</dbReference>
<name>A0A9X3CNG5_9VIBR</name>
<sequence length="122" mass="13057">MSDTPEHNAFDGDELSFDDFQLEGFDSDTPLSTPASPQRDLSFFKSIPVTVTLEVASKEIALGELMSAGEGSVIELDKLNGEPLDVKVNGSLMGHAEVVVINDKYGLKLIDVVDSALTKMGP</sequence>
<dbReference type="GO" id="GO:0009425">
    <property type="term" value="C:bacterial-type flagellum basal body"/>
    <property type="evidence" value="ECO:0007669"/>
    <property type="project" value="UniProtKB-SubCell"/>
</dbReference>
<dbReference type="Pfam" id="PF01052">
    <property type="entry name" value="FliMN_C"/>
    <property type="match status" value="1"/>
</dbReference>
<evidence type="ECO:0000256" key="2">
    <source>
        <dbReference type="ARBA" id="ARBA00021897"/>
    </source>
</evidence>
<dbReference type="NCBIfam" id="TIGR02480">
    <property type="entry name" value="fliN"/>
    <property type="match status" value="1"/>
</dbReference>
<evidence type="ECO:0000256" key="6">
    <source>
        <dbReference type="ARBA" id="ARBA00023136"/>
    </source>
</evidence>
<gene>
    <name evidence="9" type="primary">fliN</name>
    <name evidence="9" type="ORF">MD535_11620</name>
</gene>
<evidence type="ECO:0000256" key="1">
    <source>
        <dbReference type="ARBA" id="ARBA00009226"/>
    </source>
</evidence>
<keyword evidence="4 7" id="KW-0145">Chemotaxis</keyword>
<comment type="subcellular location">
    <subcellularLocation>
        <location evidence="7">Cell membrane</location>
        <topology evidence="7">Peripheral membrane protein</topology>
        <orientation evidence="7">Cytoplasmic side</orientation>
    </subcellularLocation>
    <subcellularLocation>
        <location evidence="7">Bacterial flagellum basal body</location>
    </subcellularLocation>
</comment>
<dbReference type="RefSeq" id="WP_265675190.1">
    <property type="nucleotide sequence ID" value="NZ_JAKRRY010000013.1"/>
</dbReference>
<keyword evidence="10" id="KW-1185">Reference proteome</keyword>
<dbReference type="GO" id="GO:0005886">
    <property type="term" value="C:plasma membrane"/>
    <property type="evidence" value="ECO:0007669"/>
    <property type="project" value="UniProtKB-SubCell"/>
</dbReference>